<evidence type="ECO:0000313" key="2">
    <source>
        <dbReference type="EMBL" id="KAG5545392.1"/>
    </source>
</evidence>
<dbReference type="PANTHER" id="PTHR46328">
    <property type="entry name" value="FAR-RED IMPAIRED RESPONSIVE (FAR1) FAMILY PROTEIN-RELATED"/>
    <property type="match status" value="1"/>
</dbReference>
<dbReference type="EMBL" id="JACTNZ010000006">
    <property type="protein sequence ID" value="KAG5545392.1"/>
    <property type="molecule type" value="Genomic_DNA"/>
</dbReference>
<dbReference type="AlphaFoldDB" id="A0AAV6JYZ3"/>
<sequence length="124" mass="14014">MPPRSSNQDEIDTNEAEVWSGHNEDDEEVLSGSLEKESDEIGTNVNGKESTENFEVTVEQPKVGMMFDTPDEAYLYYSRYAKEQGFGVAKKCHKKGRDGTLKHVTFLVQYSVVEPSICSRSEDR</sequence>
<dbReference type="PANTHER" id="PTHR46328:SF35">
    <property type="entry name" value="PROTEIN FAR1-RELATED SEQUENCE 5-LIKE"/>
    <property type="match status" value="1"/>
</dbReference>
<comment type="caution">
    <text evidence="2">The sequence shown here is derived from an EMBL/GenBank/DDBJ whole genome shotgun (WGS) entry which is preliminary data.</text>
</comment>
<name>A0AAV6JYZ3_9ERIC</name>
<feature type="region of interest" description="Disordered" evidence="1">
    <location>
        <begin position="1"/>
        <end position="55"/>
    </location>
</feature>
<proteinExistence type="predicted"/>
<gene>
    <name evidence="2" type="ORF">RHGRI_017765</name>
</gene>
<protein>
    <recommendedName>
        <fullName evidence="4">Protein FAR1-RELATED SEQUENCE</fullName>
    </recommendedName>
</protein>
<keyword evidence="3" id="KW-1185">Reference proteome</keyword>
<reference evidence="2 3" key="1">
    <citation type="submission" date="2020-08" db="EMBL/GenBank/DDBJ databases">
        <title>Plant Genome Project.</title>
        <authorList>
            <person name="Zhang R.-G."/>
        </authorList>
    </citation>
    <scope>NUCLEOTIDE SEQUENCE [LARGE SCALE GENOMIC DNA]</scope>
    <source>
        <strain evidence="2">WSP0</strain>
        <tissue evidence="2">Leaf</tissue>
    </source>
</reference>
<evidence type="ECO:0008006" key="4">
    <source>
        <dbReference type="Google" id="ProtNLM"/>
    </source>
</evidence>
<evidence type="ECO:0000313" key="3">
    <source>
        <dbReference type="Proteomes" id="UP000823749"/>
    </source>
</evidence>
<dbReference type="Proteomes" id="UP000823749">
    <property type="component" value="Chromosome 6"/>
</dbReference>
<organism evidence="2 3">
    <name type="scientific">Rhododendron griersonianum</name>
    <dbReference type="NCBI Taxonomy" id="479676"/>
    <lineage>
        <taxon>Eukaryota</taxon>
        <taxon>Viridiplantae</taxon>
        <taxon>Streptophyta</taxon>
        <taxon>Embryophyta</taxon>
        <taxon>Tracheophyta</taxon>
        <taxon>Spermatophyta</taxon>
        <taxon>Magnoliopsida</taxon>
        <taxon>eudicotyledons</taxon>
        <taxon>Gunneridae</taxon>
        <taxon>Pentapetalae</taxon>
        <taxon>asterids</taxon>
        <taxon>Ericales</taxon>
        <taxon>Ericaceae</taxon>
        <taxon>Ericoideae</taxon>
        <taxon>Rhodoreae</taxon>
        <taxon>Rhododendron</taxon>
    </lineage>
</organism>
<evidence type="ECO:0000256" key="1">
    <source>
        <dbReference type="SAM" id="MobiDB-lite"/>
    </source>
</evidence>
<accession>A0AAV6JYZ3</accession>